<keyword evidence="1" id="KW-0812">Transmembrane</keyword>
<dbReference type="EMBL" id="VJMI01009941">
    <property type="protein sequence ID" value="KAF0757481.1"/>
    <property type="molecule type" value="Genomic_DNA"/>
</dbReference>
<name>A0A6A5ARZ5_APHAT</name>
<feature type="transmembrane region" description="Helical" evidence="1">
    <location>
        <begin position="20"/>
        <end position="40"/>
    </location>
</feature>
<organism evidence="2 3">
    <name type="scientific">Aphanomyces astaci</name>
    <name type="common">Crayfish plague agent</name>
    <dbReference type="NCBI Taxonomy" id="112090"/>
    <lineage>
        <taxon>Eukaryota</taxon>
        <taxon>Sar</taxon>
        <taxon>Stramenopiles</taxon>
        <taxon>Oomycota</taxon>
        <taxon>Saprolegniomycetes</taxon>
        <taxon>Saprolegniales</taxon>
        <taxon>Verrucalvaceae</taxon>
        <taxon>Aphanomyces</taxon>
    </lineage>
</organism>
<sequence>MPQLNSAYRALGVVATAYVVHYASFYVPGWVVIVVLYILLDDRGDPNIEIAQPLHAASGNFVPRRAAAAHMPSRLRLLGSRIQALSVTPWHWMYTILLRTWRLLTAAVEAFSRAGLKKSALKF</sequence>
<comment type="caution">
    <text evidence="2">The sequence shown here is derived from an EMBL/GenBank/DDBJ whole genome shotgun (WGS) entry which is preliminary data.</text>
</comment>
<evidence type="ECO:0000313" key="2">
    <source>
        <dbReference type="EMBL" id="KAF0757481.1"/>
    </source>
</evidence>
<reference evidence="2 3" key="1">
    <citation type="submission" date="2019-06" db="EMBL/GenBank/DDBJ databases">
        <title>Genomics analysis of Aphanomyces spp. identifies a new class of oomycete effector associated with host adaptation.</title>
        <authorList>
            <person name="Gaulin E."/>
        </authorList>
    </citation>
    <scope>NUCLEOTIDE SEQUENCE [LARGE SCALE GENOMIC DNA]</scope>
    <source>
        <strain evidence="2 3">E</strain>
    </source>
</reference>
<dbReference type="Proteomes" id="UP000469452">
    <property type="component" value="Unassembled WGS sequence"/>
</dbReference>
<keyword evidence="1" id="KW-0472">Membrane</keyword>
<evidence type="ECO:0000256" key="1">
    <source>
        <dbReference type="SAM" id="Phobius"/>
    </source>
</evidence>
<proteinExistence type="predicted"/>
<protein>
    <submittedName>
        <fullName evidence="2">Uncharacterized protein</fullName>
    </submittedName>
</protein>
<gene>
    <name evidence="2" type="ORF">AaE_004247</name>
</gene>
<evidence type="ECO:0000313" key="3">
    <source>
        <dbReference type="Proteomes" id="UP000469452"/>
    </source>
</evidence>
<dbReference type="AlphaFoldDB" id="A0A6A5ARZ5"/>
<keyword evidence="1" id="KW-1133">Transmembrane helix</keyword>
<accession>A0A6A5ARZ5</accession>